<dbReference type="AlphaFoldDB" id="A0A7C3ZMZ9"/>
<sequence>MSSNRDKIQALIAEIDGVMPKMTSRIAWWMSGDARRVLERVRTYLVSLQHEDLRTSSTSAPKTNSEVLSSPKQPAAAPGELDSAQSLWRGAIEQEISLLRTGLMQPLLSEIAALRQERETLAQEIRQLEINRHHQYSLAQQQTAQQQLLADWLQGLMSRLQESLKEQVARSLMQLESNLLTYEAGSSPKQLTAPNQVGALSREKVPPESAHPLLDPQTRLEHLRMLQSESDGLLISLDTTLRAVFESIERNLHAYEQSMSESVEKIYRLGQQGEVIFAQLVGQMSQPDLRRSAPLLDTDRITPISSAPLPPSPSEAVSEEVSSAEALLFSSPPPLSAPTAEPSALEFPFAGSELVEPSDSEPPTANFFGDGLGEIVASGLPEVAPGDTDQLLKADAMVESALVDEESAVDEATGSELVGTSAGTDVDDRLVVTAATAPLPLVSVPPPPRSTEEIDEHVYESLLLAAGASPPVVSVSPSVDQPQDVFGEMTTPSAAAPSASDVAVEEEYLLGGIAAPEPGEGWDWDFAPPRENVMASAPVVKEPQPRAASQGVSLEAFLFGDGDDEKTSPTPANTTDALNLDSPLPQPEPNVAAAEPLEQGISGLGDFPVSESPTVSPSDLFGDLGAGETDSEVNQLAESEDAAYMAALPDEDLLADGSADAWGVREPNGGSDPQLWLNTNALKQLSEDLSSLEISFGGEAVVAKDNSEAMLDDMLDQWTAEPPDVVNVPVDAAASKDDMFDWPDNSGAARGASVSDLEIGTENENLSLVSDEIEVEAAPPTTPPPTVIPSGVAAEPKPEVVTVDDIFADLMAASSTPSPSAPPSQGNEMADLMPESQSFDSGLDDFFDGFVSSGQMSTSLPGERSMSDLLPQPEAPEASDLSDSTLDDFFASLSEDKPNR</sequence>
<organism evidence="3">
    <name type="scientific">Planktothricoides sp. SpSt-374</name>
    <dbReference type="NCBI Taxonomy" id="2282167"/>
    <lineage>
        <taxon>Bacteria</taxon>
        <taxon>Bacillati</taxon>
        <taxon>Cyanobacteriota</taxon>
        <taxon>Cyanophyceae</taxon>
        <taxon>Oscillatoriophycideae</taxon>
        <taxon>Oscillatoriales</taxon>
        <taxon>Oscillatoriaceae</taxon>
        <taxon>Planktothricoides</taxon>
    </lineage>
</organism>
<proteinExistence type="predicted"/>
<feature type="region of interest" description="Disordered" evidence="2">
    <location>
        <begin position="736"/>
        <end position="758"/>
    </location>
</feature>
<feature type="compositionally biased region" description="Polar residues" evidence="2">
    <location>
        <begin position="55"/>
        <end position="72"/>
    </location>
</feature>
<gene>
    <name evidence="3" type="ORF">ENR15_14205</name>
</gene>
<evidence type="ECO:0000313" key="3">
    <source>
        <dbReference type="EMBL" id="HGG01764.1"/>
    </source>
</evidence>
<accession>A0A7C3ZMZ9</accession>
<feature type="compositionally biased region" description="Polar residues" evidence="2">
    <location>
        <begin position="568"/>
        <end position="577"/>
    </location>
</feature>
<feature type="region of interest" description="Disordered" evidence="2">
    <location>
        <begin position="52"/>
        <end position="80"/>
    </location>
</feature>
<evidence type="ECO:0000256" key="2">
    <source>
        <dbReference type="SAM" id="MobiDB-lite"/>
    </source>
</evidence>
<feature type="region of interest" description="Disordered" evidence="2">
    <location>
        <begin position="560"/>
        <end position="632"/>
    </location>
</feature>
<keyword evidence="1" id="KW-0175">Coiled coil</keyword>
<comment type="caution">
    <text evidence="3">The sequence shown here is derived from an EMBL/GenBank/DDBJ whole genome shotgun (WGS) entry which is preliminary data.</text>
</comment>
<feature type="region of interest" description="Disordered" evidence="2">
    <location>
        <begin position="812"/>
        <end position="885"/>
    </location>
</feature>
<feature type="coiled-coil region" evidence="1">
    <location>
        <begin position="104"/>
        <end position="131"/>
    </location>
</feature>
<reference evidence="3" key="1">
    <citation type="journal article" date="2020" name="mSystems">
        <title>Genome- and Community-Level Interaction Insights into Carbon Utilization and Element Cycling Functions of Hydrothermarchaeota in Hydrothermal Sediment.</title>
        <authorList>
            <person name="Zhou Z."/>
            <person name="Liu Y."/>
            <person name="Xu W."/>
            <person name="Pan J."/>
            <person name="Luo Z.H."/>
            <person name="Li M."/>
        </authorList>
    </citation>
    <scope>NUCLEOTIDE SEQUENCE [LARGE SCALE GENOMIC DNA]</scope>
    <source>
        <strain evidence="3">SpSt-374</strain>
    </source>
</reference>
<name>A0A7C3ZMZ9_9CYAN</name>
<protein>
    <submittedName>
        <fullName evidence="3">Uncharacterized protein</fullName>
    </submittedName>
</protein>
<evidence type="ECO:0000256" key="1">
    <source>
        <dbReference type="SAM" id="Coils"/>
    </source>
</evidence>
<dbReference type="EMBL" id="DSPX01000141">
    <property type="protein sequence ID" value="HGG01764.1"/>
    <property type="molecule type" value="Genomic_DNA"/>
</dbReference>